<dbReference type="InterPro" id="IPR038718">
    <property type="entry name" value="SNF2-like_sf"/>
</dbReference>
<comment type="subcellular location">
    <subcellularLocation>
        <location evidence="1">Nucleus</location>
    </subcellularLocation>
</comment>
<keyword evidence="3" id="KW-0547">Nucleotide-binding</keyword>
<evidence type="ECO:0000259" key="11">
    <source>
        <dbReference type="PROSITE" id="PS51194"/>
    </source>
</evidence>
<dbReference type="GO" id="GO:0005634">
    <property type="term" value="C:nucleus"/>
    <property type="evidence" value="ECO:0007669"/>
    <property type="project" value="UniProtKB-SubCell"/>
</dbReference>
<dbReference type="InterPro" id="IPR014001">
    <property type="entry name" value="Helicase_ATP-bd"/>
</dbReference>
<evidence type="ECO:0000256" key="7">
    <source>
        <dbReference type="ARBA" id="ARBA00023054"/>
    </source>
</evidence>
<feature type="compositionally biased region" description="Basic and acidic residues" evidence="9">
    <location>
        <begin position="50"/>
        <end position="66"/>
    </location>
</feature>
<dbReference type="SMART" id="SM00487">
    <property type="entry name" value="DEXDc"/>
    <property type="match status" value="1"/>
</dbReference>
<dbReference type="FunFam" id="3.40.50.10810:FF:000015">
    <property type="entry name" value="lymphoid-specific helicase isoform X1"/>
    <property type="match status" value="1"/>
</dbReference>
<evidence type="ECO:0000256" key="9">
    <source>
        <dbReference type="SAM" id="MobiDB-lite"/>
    </source>
</evidence>
<dbReference type="RefSeq" id="XP_060287752.1">
    <property type="nucleotide sequence ID" value="XM_060426689.1"/>
</dbReference>
<proteinExistence type="inferred from homology"/>
<feature type="domain" description="Helicase C-terminal" evidence="11">
    <location>
        <begin position="663"/>
        <end position="831"/>
    </location>
</feature>
<dbReference type="Gene3D" id="3.40.50.300">
    <property type="entry name" value="P-loop containing nucleotide triphosphate hydrolases"/>
    <property type="match status" value="1"/>
</dbReference>
<gene>
    <name evidence="12" type="ORF">QBC33DRAFT_523984</name>
</gene>
<dbReference type="SUPFAM" id="SSF52540">
    <property type="entry name" value="P-loop containing nucleoside triphosphate hydrolases"/>
    <property type="match status" value="2"/>
</dbReference>
<keyword evidence="5" id="KW-0347">Helicase</keyword>
<evidence type="ECO:0000256" key="6">
    <source>
        <dbReference type="ARBA" id="ARBA00022840"/>
    </source>
</evidence>
<feature type="region of interest" description="Disordered" evidence="9">
    <location>
        <begin position="1"/>
        <end position="85"/>
    </location>
</feature>
<dbReference type="SMART" id="SM00490">
    <property type="entry name" value="HELICc"/>
    <property type="match status" value="1"/>
</dbReference>
<dbReference type="Pfam" id="PF00271">
    <property type="entry name" value="Helicase_C"/>
    <property type="match status" value="1"/>
</dbReference>
<evidence type="ECO:0000256" key="4">
    <source>
        <dbReference type="ARBA" id="ARBA00022801"/>
    </source>
</evidence>
<evidence type="ECO:0000256" key="2">
    <source>
        <dbReference type="ARBA" id="ARBA00007025"/>
    </source>
</evidence>
<dbReference type="FunFam" id="3.40.50.300:FF:001315">
    <property type="entry name" value="SNF2 family helicase/ATPase PasG"/>
    <property type="match status" value="1"/>
</dbReference>
<dbReference type="GO" id="GO:0016787">
    <property type="term" value="F:hydrolase activity"/>
    <property type="evidence" value="ECO:0007669"/>
    <property type="project" value="UniProtKB-KW"/>
</dbReference>
<reference evidence="12" key="1">
    <citation type="submission" date="2023-06" db="EMBL/GenBank/DDBJ databases">
        <title>Genome-scale phylogeny and comparative genomics of the fungal order Sordariales.</title>
        <authorList>
            <consortium name="Lawrence Berkeley National Laboratory"/>
            <person name="Hensen N."/>
            <person name="Bonometti L."/>
            <person name="Westerberg I."/>
            <person name="Brannstrom I.O."/>
            <person name="Guillou S."/>
            <person name="Cros-Aarteil S."/>
            <person name="Calhoun S."/>
            <person name="Haridas S."/>
            <person name="Kuo A."/>
            <person name="Mondo S."/>
            <person name="Pangilinan J."/>
            <person name="Riley R."/>
            <person name="Labutti K."/>
            <person name="Andreopoulos B."/>
            <person name="Lipzen A."/>
            <person name="Chen C."/>
            <person name="Yanf M."/>
            <person name="Daum C."/>
            <person name="Ng V."/>
            <person name="Clum A."/>
            <person name="Steindorff A."/>
            <person name="Ohm R."/>
            <person name="Martin F."/>
            <person name="Silar P."/>
            <person name="Natvig D."/>
            <person name="Lalanne C."/>
            <person name="Gautier V."/>
            <person name="Ament-Velasquez S.L."/>
            <person name="Kruys A."/>
            <person name="Hutchinson M.I."/>
            <person name="Powell A.J."/>
            <person name="Barry K."/>
            <person name="Miller A.N."/>
            <person name="Grigoriev I.V."/>
            <person name="Debuchy R."/>
            <person name="Gladieux P."/>
            <person name="Thoren M.H."/>
            <person name="Johannesson H."/>
        </authorList>
    </citation>
    <scope>NUCLEOTIDE SEQUENCE</scope>
    <source>
        <strain evidence="12">8032-3</strain>
    </source>
</reference>
<dbReference type="InterPro" id="IPR027417">
    <property type="entry name" value="P-loop_NTPase"/>
</dbReference>
<accession>A0AAJ0FQR1</accession>
<evidence type="ECO:0000256" key="1">
    <source>
        <dbReference type="ARBA" id="ARBA00004123"/>
    </source>
</evidence>
<evidence type="ECO:0000313" key="13">
    <source>
        <dbReference type="Proteomes" id="UP001244011"/>
    </source>
</evidence>
<feature type="compositionally biased region" description="Polar residues" evidence="9">
    <location>
        <begin position="431"/>
        <end position="453"/>
    </location>
</feature>
<dbReference type="InterPro" id="IPR049730">
    <property type="entry name" value="SNF2/RAD54-like_C"/>
</dbReference>
<evidence type="ECO:0000313" key="12">
    <source>
        <dbReference type="EMBL" id="KAK1771539.1"/>
    </source>
</evidence>
<sequence length="899" mass="100151">MAIDSSSDAESVLSTSPLPTSAPSSPPPAHEPSEAKMDSPDLQDQQLLAEEEKARIENQKAEEKRKAALLKKKRKKTAETKAEREAKARELDELLLQSAAFSDILTKKTEVLGRVGSGLDGKTLGEHDLKMAKQPKCLVGGTMRDYQLEGLTWMYEICLQGMSGILADEMGLGKTIQTISLIALLREQEGYLGPHLIVAPLSTLSNWMDEFHKWTPSIPVVMYHGTPNQRSEILDTKIMRHIHSGRPTDKFPVVCTSYEMVLKDRAALSKINWEFIIIDEGHRMKNFDSKLFRELKTFRSATRLLITGTPLQNNLKELWSLLNFLLPNVFTNWEAFESWFDFSDLQDEEGTEEFIASQMKQDLVKKIHLVLQPLLLRRVKADVASYLPQKREYVLFAPMTKEQTDLYNVINDENIDTRAYLEGKVVERLTGATNSPANSGKPSPLTSRTNSASPGAREVETNGKSLKLSLRASPRSAKKASVSPSGPKPKNAFAMMMGKKKRGPEPTSTVTPDVVETPTKRGGKRKGAPTKESSTPKSAKSSRQSTPASARGRARRAKTKYEDSNPSDDDLLDDDEFEAKLVKEIAEADVQKTDVDTMSAEDFERAMTLDLAKKEIANKKLGNPLLQLRLVCNSPHNFYNPWTSESGVPVDETIVTASGKMLLLDRLLPALFERGHKVLIFSQFKTQLDILEDYCRELRDWSVCRIDGGVAQEARRAQIEEFNTNDKVKIFLLSTRAGGQGINLASADTVILFDSDWNPQQDLQAQDRAHRIGQTRPVVVYRLATKGTVEEELLMSADAKRRLEKLVIKKGGFRTMGQKLDAREDLDKDTLRALLLKDGQVYKFSGDKEVLSDRDLAVLCDRSDEAYERAATGEGNADGYRVIETGANGITATANAQSA</sequence>
<keyword evidence="6" id="KW-0067">ATP-binding</keyword>
<keyword evidence="13" id="KW-1185">Reference proteome</keyword>
<dbReference type="PROSITE" id="PS51192">
    <property type="entry name" value="HELICASE_ATP_BIND_1"/>
    <property type="match status" value="1"/>
</dbReference>
<dbReference type="GO" id="GO:0004386">
    <property type="term" value="F:helicase activity"/>
    <property type="evidence" value="ECO:0007669"/>
    <property type="project" value="UniProtKB-KW"/>
</dbReference>
<evidence type="ECO:0000259" key="10">
    <source>
        <dbReference type="PROSITE" id="PS51192"/>
    </source>
</evidence>
<evidence type="ECO:0000256" key="5">
    <source>
        <dbReference type="ARBA" id="ARBA00022806"/>
    </source>
</evidence>
<evidence type="ECO:0000256" key="8">
    <source>
        <dbReference type="ARBA" id="ARBA00023242"/>
    </source>
</evidence>
<dbReference type="GO" id="GO:0005524">
    <property type="term" value="F:ATP binding"/>
    <property type="evidence" value="ECO:0007669"/>
    <property type="project" value="UniProtKB-KW"/>
</dbReference>
<dbReference type="PROSITE" id="PS51194">
    <property type="entry name" value="HELICASE_CTER"/>
    <property type="match status" value="1"/>
</dbReference>
<organism evidence="12 13">
    <name type="scientific">Phialemonium atrogriseum</name>
    <dbReference type="NCBI Taxonomy" id="1093897"/>
    <lineage>
        <taxon>Eukaryota</taxon>
        <taxon>Fungi</taxon>
        <taxon>Dikarya</taxon>
        <taxon>Ascomycota</taxon>
        <taxon>Pezizomycotina</taxon>
        <taxon>Sordariomycetes</taxon>
        <taxon>Sordariomycetidae</taxon>
        <taxon>Cephalothecales</taxon>
        <taxon>Cephalothecaceae</taxon>
        <taxon>Phialemonium</taxon>
    </lineage>
</organism>
<name>A0AAJ0FQR1_9PEZI</name>
<dbReference type="AlphaFoldDB" id="A0AAJ0FQR1"/>
<comment type="similarity">
    <text evidence="2">Belongs to the SNF2/RAD54 helicase family.</text>
</comment>
<feature type="compositionally biased region" description="Basic residues" evidence="9">
    <location>
        <begin position="67"/>
        <end position="76"/>
    </location>
</feature>
<keyword evidence="7" id="KW-0175">Coiled coil</keyword>
<feature type="region of interest" description="Disordered" evidence="9">
    <location>
        <begin position="431"/>
        <end position="573"/>
    </location>
</feature>
<protein>
    <submittedName>
        <fullName evidence="12">SNF2 family N-terminal domain-containing protein</fullName>
    </submittedName>
</protein>
<dbReference type="Gene3D" id="3.40.50.10810">
    <property type="entry name" value="Tandem AAA-ATPase domain"/>
    <property type="match status" value="1"/>
</dbReference>
<dbReference type="Pfam" id="PF00176">
    <property type="entry name" value="SNF2-rel_dom"/>
    <property type="match status" value="1"/>
</dbReference>
<dbReference type="CDD" id="cd18793">
    <property type="entry name" value="SF2_C_SNF"/>
    <property type="match status" value="1"/>
</dbReference>
<dbReference type="InterPro" id="IPR000330">
    <property type="entry name" value="SNF2_N"/>
</dbReference>
<keyword evidence="4" id="KW-0378">Hydrolase</keyword>
<feature type="compositionally biased region" description="Polar residues" evidence="9">
    <location>
        <begin position="531"/>
        <end position="548"/>
    </location>
</feature>
<dbReference type="InterPro" id="IPR001650">
    <property type="entry name" value="Helicase_C-like"/>
</dbReference>
<comment type="caution">
    <text evidence="12">The sequence shown here is derived from an EMBL/GenBank/DDBJ whole genome shotgun (WGS) entry which is preliminary data.</text>
</comment>
<evidence type="ECO:0000256" key="3">
    <source>
        <dbReference type="ARBA" id="ARBA00022741"/>
    </source>
</evidence>
<dbReference type="PANTHER" id="PTHR10799">
    <property type="entry name" value="SNF2/RAD54 HELICASE FAMILY"/>
    <property type="match status" value="1"/>
</dbReference>
<keyword evidence="8" id="KW-0539">Nucleus</keyword>
<dbReference type="GeneID" id="85309876"/>
<dbReference type="EMBL" id="MU838998">
    <property type="protein sequence ID" value="KAK1771539.1"/>
    <property type="molecule type" value="Genomic_DNA"/>
</dbReference>
<feature type="domain" description="Helicase ATP-binding" evidence="10">
    <location>
        <begin position="155"/>
        <end position="328"/>
    </location>
</feature>
<feature type="compositionally biased region" description="Low complexity" evidence="9">
    <location>
        <begin position="10"/>
        <end position="23"/>
    </location>
</feature>
<dbReference type="Proteomes" id="UP001244011">
    <property type="component" value="Unassembled WGS sequence"/>
</dbReference>